<keyword evidence="3" id="KW-1185">Reference proteome</keyword>
<reference evidence="2 3" key="1">
    <citation type="submission" date="2014-11" db="EMBL/GenBank/DDBJ databases">
        <authorList>
            <person name="Zhu J."/>
            <person name="Qi W."/>
            <person name="Song R."/>
        </authorList>
    </citation>
    <scope>NUCLEOTIDE SEQUENCE [LARGE SCALE GENOMIC DNA]</scope>
</reference>
<sequence length="285" mass="31411">MLLRLELSKKRGVDFLCASWRSIPWPPPRAHLVVGNTYDDLVGRWLAWGLDDAIPGGSGSASGGTRGFWCVRFGRTRGEARFKVNACCLKFIRKRCDDNFQSERCLAIREYDRSRPVRELFYFGTGKSLKAARQNAKMACFMDPSIRFLTTCRRSYTLVFNICPRRRLLQDIISPQNNSSMAPTSQRSGEPVPLLFTGFIVNGGNGVVDALDTVFASPDTKGTGMKVAYDLAKEWGPDFGPPKGFQPMEKNLGLLPGLSGEDGGGRQEKDGPITNHTAGGQGAHQ</sequence>
<dbReference type="VEuPathDB" id="CryptoDB:Vbra_1759"/>
<protein>
    <submittedName>
        <fullName evidence="2">Uncharacterized protein</fullName>
    </submittedName>
</protein>
<dbReference type="InParanoid" id="A0A0G4FWK9"/>
<accession>A0A0G4FWK9</accession>
<dbReference type="EMBL" id="CDMY01000514">
    <property type="protein sequence ID" value="CEM19524.1"/>
    <property type="molecule type" value="Genomic_DNA"/>
</dbReference>
<proteinExistence type="predicted"/>
<evidence type="ECO:0000313" key="3">
    <source>
        <dbReference type="Proteomes" id="UP000041254"/>
    </source>
</evidence>
<name>A0A0G4FWK9_VITBC</name>
<evidence type="ECO:0000313" key="2">
    <source>
        <dbReference type="EMBL" id="CEM19524.1"/>
    </source>
</evidence>
<organism evidence="2 3">
    <name type="scientific">Vitrella brassicaformis (strain CCMP3155)</name>
    <dbReference type="NCBI Taxonomy" id="1169540"/>
    <lineage>
        <taxon>Eukaryota</taxon>
        <taxon>Sar</taxon>
        <taxon>Alveolata</taxon>
        <taxon>Colpodellida</taxon>
        <taxon>Vitrellaceae</taxon>
        <taxon>Vitrella</taxon>
    </lineage>
</organism>
<gene>
    <name evidence="2" type="ORF">Vbra_1759</name>
</gene>
<feature type="region of interest" description="Disordered" evidence="1">
    <location>
        <begin position="240"/>
        <end position="285"/>
    </location>
</feature>
<dbReference type="AlphaFoldDB" id="A0A0G4FWK9"/>
<dbReference type="Proteomes" id="UP000041254">
    <property type="component" value="Unassembled WGS sequence"/>
</dbReference>
<evidence type="ECO:0000256" key="1">
    <source>
        <dbReference type="SAM" id="MobiDB-lite"/>
    </source>
</evidence>